<dbReference type="EMBL" id="FTMI01000004">
    <property type="protein sequence ID" value="SIQ46180.1"/>
    <property type="molecule type" value="Genomic_DNA"/>
</dbReference>
<keyword evidence="1" id="KW-0472">Membrane</keyword>
<accession>A0A1N6SYN5</accession>
<evidence type="ECO:0000256" key="1">
    <source>
        <dbReference type="SAM" id="Phobius"/>
    </source>
</evidence>
<keyword evidence="1" id="KW-1133">Transmembrane helix</keyword>
<feature type="transmembrane region" description="Helical" evidence="1">
    <location>
        <begin position="124"/>
        <end position="148"/>
    </location>
</feature>
<proteinExistence type="predicted"/>
<protein>
    <recommendedName>
        <fullName evidence="4">MotA/TolQ/ExbB proton channel family protein</fullName>
    </recommendedName>
</protein>
<organism evidence="2 3">
    <name type="scientific">Cellulosimicrobium aquatile</name>
    <dbReference type="NCBI Taxonomy" id="1612203"/>
    <lineage>
        <taxon>Bacteria</taxon>
        <taxon>Bacillati</taxon>
        <taxon>Actinomycetota</taxon>
        <taxon>Actinomycetes</taxon>
        <taxon>Micrococcales</taxon>
        <taxon>Promicromonosporaceae</taxon>
        <taxon>Cellulosimicrobium</taxon>
    </lineage>
</organism>
<evidence type="ECO:0000313" key="2">
    <source>
        <dbReference type="EMBL" id="SIQ46180.1"/>
    </source>
</evidence>
<evidence type="ECO:0000313" key="3">
    <source>
        <dbReference type="Proteomes" id="UP000186235"/>
    </source>
</evidence>
<keyword evidence="3" id="KW-1185">Reference proteome</keyword>
<dbReference type="RefSeq" id="WP_076405194.1">
    <property type="nucleotide sequence ID" value="NZ_FTMI01000004.1"/>
</dbReference>
<reference evidence="3" key="1">
    <citation type="submission" date="2017-01" db="EMBL/GenBank/DDBJ databases">
        <authorList>
            <person name="Varghese N."/>
            <person name="Submissions S."/>
        </authorList>
    </citation>
    <scope>NUCLEOTIDE SEQUENCE [LARGE SCALE GENOMIC DNA]</scope>
    <source>
        <strain evidence="3">3bp</strain>
    </source>
</reference>
<gene>
    <name evidence="2" type="ORF">SAMN05518682_2587</name>
</gene>
<feature type="transmembrane region" description="Helical" evidence="1">
    <location>
        <begin position="16"/>
        <end position="39"/>
    </location>
</feature>
<dbReference type="NCBIfam" id="NF033915">
    <property type="entry name" value="antiphage_ZorA_2"/>
    <property type="match status" value="1"/>
</dbReference>
<keyword evidence="1" id="KW-0812">Transmembrane</keyword>
<sequence length="582" mass="62187">MNPVTLISEALEGDGHAIIICVAVALIVLVALWAVAYTVRAYMLGVKAIAQVRTLISVLDAGNASSVRRELRGRAMAPGRGNALWREFDETLVVLDHDRLSNTVEAEHYFSPDRFAPELVRNRLLGAAPSILTALGLLGTFIGLAVGLNGLNLSQAATADEMRTGIEALVKGAGLGFIASVWGVLCSLVVNILEKICSRSISKHAAEVRDQVDQVFLLQTPEHSLVRIEQFTQDSATALAELHEKIGTKLQEAVTGLSEEMQSALTRAIETAVAPSMNALAERTSNQSAQVFEDLVDKFTESFRGIGERQAAELGSASATLDSALTGVSDRVGAAVASMQEAAAAQAAATTAQTAAQERQIAEQEESFRSQMSERTQAFEAEMSTLTELVTSQAKILDGSLSALAAGMDAAAGKLGAATTGLQQSSELLGSTSRAFETTSRRLEESFDAGAAALAGTAESHQEAARLLERHTTELDRLTETTAATAGKLLTAAQSANTAFDTLRASQRQFLDDLQQRVENQSAVLRDWLDEYGDKVHHQTRDRLETWDAHTREFAAHMLQTSQALAEVVDEIDAKAKASARA</sequence>
<evidence type="ECO:0008006" key="4">
    <source>
        <dbReference type="Google" id="ProtNLM"/>
    </source>
</evidence>
<dbReference type="Proteomes" id="UP000186235">
    <property type="component" value="Unassembled WGS sequence"/>
</dbReference>
<name>A0A1N6SYN5_9MICO</name>
<dbReference type="AlphaFoldDB" id="A0A1N6SYN5"/>